<reference evidence="2 3" key="1">
    <citation type="journal article" date="2012" name="ISME J.">
        <title>Nitrification expanded: discovery, physiology and genomics of a nitrite-oxidizing bacterium from the phylum Chloroflexi.</title>
        <authorList>
            <person name="Sorokin D.Y."/>
            <person name="Lucker S."/>
            <person name="Vejmelkova D."/>
            <person name="Kostrikina N.A."/>
            <person name="Kleerebezem R."/>
            <person name="Rijpstra W.I."/>
            <person name="Damste J.S."/>
            <person name="Le Paslier D."/>
            <person name="Muyzer G."/>
            <person name="Wagner M."/>
            <person name="van Loosdrecht M.C."/>
            <person name="Daims H."/>
        </authorList>
    </citation>
    <scope>NUCLEOTIDE SEQUENCE [LARGE SCALE GENOMIC DNA]</scope>
    <source>
        <strain evidence="3">none</strain>
    </source>
</reference>
<accession>I4ELH9</accession>
<evidence type="ECO:0000313" key="3">
    <source>
        <dbReference type="Proteomes" id="UP000004221"/>
    </source>
</evidence>
<keyword evidence="3" id="KW-1185">Reference proteome</keyword>
<organism evidence="2 3">
    <name type="scientific">Nitrolancea hollandica Lb</name>
    <dbReference type="NCBI Taxonomy" id="1129897"/>
    <lineage>
        <taxon>Bacteria</taxon>
        <taxon>Pseudomonadati</taxon>
        <taxon>Thermomicrobiota</taxon>
        <taxon>Thermomicrobia</taxon>
        <taxon>Sphaerobacterales</taxon>
        <taxon>Sphaerobacterineae</taxon>
        <taxon>Sphaerobacteraceae</taxon>
        <taxon>Nitrolancea</taxon>
    </lineage>
</organism>
<protein>
    <submittedName>
        <fullName evidence="2">Uncharacterized protein</fullName>
    </submittedName>
</protein>
<evidence type="ECO:0000256" key="1">
    <source>
        <dbReference type="SAM" id="SignalP"/>
    </source>
</evidence>
<dbReference type="AlphaFoldDB" id="I4ELH9"/>
<gene>
    <name evidence="2" type="ORF">NITHO_5130002</name>
</gene>
<sequence>MPNSGRFMGIIGAMVLLVLVLPASAFAADRSPDQVYIDRVDVTAGNTGPDGTAPVTAHVTGQVPICGPLKEDVSRQGSTVAVTIAPRPLEPGEVTCQAIGLRDYAKDFDLGRFEPGTYSLKVNDYTTSFTVGGAGRVMLGPLNGMLDRLFG</sequence>
<dbReference type="OrthoDB" id="166866at2"/>
<feature type="signal peptide" evidence="1">
    <location>
        <begin position="1"/>
        <end position="27"/>
    </location>
</feature>
<feature type="chain" id="PRO_5003689471" evidence="1">
    <location>
        <begin position="28"/>
        <end position="151"/>
    </location>
</feature>
<name>I4ELH9_9BACT</name>
<dbReference type="Proteomes" id="UP000004221">
    <property type="component" value="Unassembled WGS sequence"/>
</dbReference>
<dbReference type="EMBL" id="CAGS01000461">
    <property type="protein sequence ID" value="CCF85541.1"/>
    <property type="molecule type" value="Genomic_DNA"/>
</dbReference>
<evidence type="ECO:0000313" key="2">
    <source>
        <dbReference type="EMBL" id="CCF85541.1"/>
    </source>
</evidence>
<keyword evidence="1" id="KW-0732">Signal</keyword>
<comment type="caution">
    <text evidence="2">The sequence shown here is derived from an EMBL/GenBank/DDBJ whole genome shotgun (WGS) entry which is preliminary data.</text>
</comment>
<dbReference type="RefSeq" id="WP_008480524.1">
    <property type="nucleotide sequence ID" value="NZ_CAGS01000461.1"/>
</dbReference>
<proteinExistence type="predicted"/>